<sequence>MKSPRHIFKGQSLRITAVFMILLISAHASSIQERMIESTEPRYHCKKKTYTFSEVETARKAACNGFILIRSDARRPLVHTEDDDDEKLIYEWNFPLSTSKSPQGLVLGKRRKFIEKITLNNSCELKDVLYYDSETQKFESCIKVPDVPTITNSEMENVSTEPIVRCGSLSWEQTELQLHSTRNLPQFMSGFVEVKDTSSEVDGPWRRNVVSKRMKLKKKIQNIPYEIIVNNQNEVCGIVVTHNISRKPNTAHNPDSREDIIATLKSNNIKGTIRIVCLLDRKFPFFSTTLISSLSNPKKRKSRG</sequence>
<organism evidence="2 3">
    <name type="scientific">Blumeria graminis f. sp. triticale</name>
    <dbReference type="NCBI Taxonomy" id="1689686"/>
    <lineage>
        <taxon>Eukaryota</taxon>
        <taxon>Fungi</taxon>
        <taxon>Dikarya</taxon>
        <taxon>Ascomycota</taxon>
        <taxon>Pezizomycotina</taxon>
        <taxon>Leotiomycetes</taxon>
        <taxon>Erysiphales</taxon>
        <taxon>Erysiphaceae</taxon>
        <taxon>Blumeria</taxon>
    </lineage>
</organism>
<dbReference type="Proteomes" id="UP000683417">
    <property type="component" value="Unassembled WGS sequence"/>
</dbReference>
<feature type="signal peptide" evidence="1">
    <location>
        <begin position="1"/>
        <end position="28"/>
    </location>
</feature>
<gene>
    <name evidence="2" type="ORF">BGTH12_LOCUS5789</name>
</gene>
<evidence type="ECO:0000256" key="1">
    <source>
        <dbReference type="SAM" id="SignalP"/>
    </source>
</evidence>
<comment type="caution">
    <text evidence="2">The sequence shown here is derived from an EMBL/GenBank/DDBJ whole genome shotgun (WGS) entry which is preliminary data.</text>
</comment>
<dbReference type="EMBL" id="CAJHIT010000008">
    <property type="protein sequence ID" value="CAD6504431.1"/>
    <property type="molecule type" value="Genomic_DNA"/>
</dbReference>
<feature type="chain" id="PRO_5040860494" evidence="1">
    <location>
        <begin position="29"/>
        <end position="304"/>
    </location>
</feature>
<evidence type="ECO:0000313" key="3">
    <source>
        <dbReference type="Proteomes" id="UP000683417"/>
    </source>
</evidence>
<reference evidence="2" key="1">
    <citation type="submission" date="2020-10" db="EMBL/GenBank/DDBJ databases">
        <authorList>
            <person name="Muller C M."/>
        </authorList>
    </citation>
    <scope>NUCLEOTIDE SEQUENCE</scope>
    <source>
        <strain evidence="2">THUN-12</strain>
    </source>
</reference>
<keyword evidence="1" id="KW-0732">Signal</keyword>
<name>A0A9W4DQB1_BLUGR</name>
<evidence type="ECO:0000313" key="2">
    <source>
        <dbReference type="EMBL" id="CAD6504431.1"/>
    </source>
</evidence>
<dbReference type="AlphaFoldDB" id="A0A9W4DQB1"/>
<protein>
    <submittedName>
        <fullName evidence="2">BgTH12-06161</fullName>
    </submittedName>
</protein>
<accession>A0A9W4DQB1</accession>
<proteinExistence type="predicted"/>